<feature type="domain" description="BTB" evidence="2">
    <location>
        <begin position="105"/>
        <end position="159"/>
    </location>
</feature>
<evidence type="ECO:0000313" key="3">
    <source>
        <dbReference type="EMBL" id="THH12081.1"/>
    </source>
</evidence>
<evidence type="ECO:0000313" key="4">
    <source>
        <dbReference type="Proteomes" id="UP000308199"/>
    </source>
</evidence>
<evidence type="ECO:0000256" key="1">
    <source>
        <dbReference type="SAM" id="MobiDB-lite"/>
    </source>
</evidence>
<dbReference type="InterPro" id="IPR011333">
    <property type="entry name" value="SKP1/BTB/POZ_sf"/>
</dbReference>
<dbReference type="InterPro" id="IPR000210">
    <property type="entry name" value="BTB/POZ_dom"/>
</dbReference>
<keyword evidence="4" id="KW-1185">Reference proteome</keyword>
<evidence type="ECO:0000259" key="2">
    <source>
        <dbReference type="PROSITE" id="PS50097"/>
    </source>
</evidence>
<dbReference type="Proteomes" id="UP000308199">
    <property type="component" value="Unassembled WGS sequence"/>
</dbReference>
<reference evidence="3 4" key="1">
    <citation type="submission" date="2019-02" db="EMBL/GenBank/DDBJ databases">
        <title>Genome sequencing of the rare red list fungi Phellinidium pouzarii.</title>
        <authorList>
            <person name="Buettner E."/>
            <person name="Kellner H."/>
        </authorList>
    </citation>
    <scope>NUCLEOTIDE SEQUENCE [LARGE SCALE GENOMIC DNA]</scope>
    <source>
        <strain evidence="3 4">DSM 108285</strain>
    </source>
</reference>
<dbReference type="Gene3D" id="3.30.710.10">
    <property type="entry name" value="Potassium Channel Kv1.1, Chain A"/>
    <property type="match status" value="1"/>
</dbReference>
<feature type="compositionally biased region" description="Polar residues" evidence="1">
    <location>
        <begin position="24"/>
        <end position="36"/>
    </location>
</feature>
<protein>
    <recommendedName>
        <fullName evidence="2">BTB domain-containing protein</fullName>
    </recommendedName>
</protein>
<dbReference type="EMBL" id="SGPK01000004">
    <property type="protein sequence ID" value="THH12081.1"/>
    <property type="molecule type" value="Genomic_DNA"/>
</dbReference>
<dbReference type="PROSITE" id="PS50097">
    <property type="entry name" value="BTB"/>
    <property type="match status" value="1"/>
</dbReference>
<comment type="caution">
    <text evidence="3">The sequence shown here is derived from an EMBL/GenBank/DDBJ whole genome shotgun (WGS) entry which is preliminary data.</text>
</comment>
<sequence>MSWSSSPCMPSDNGWDDWDDDHASTPSKGVTSSSPYNRLDISPHTAPVTAFQTPTRRRSTYRPSSQLRSTPRNARASIRGSSPRSFSPLNTNFITVIPDNPNCPFDIAITSSDGNQYLAHRTVLSLASAKFASMMSASRCESAFNTASSQFPLLNVSPNYCEASPGSPANSLSHSHSGYCMYTFPEDASTIHIFLYHLYHQSCPIDMKKPSGSGDDFPDPSYNTQFYLIDVAEKYELTSVVIAMCTGLLDIADNIEDYETSSTIDFCSLAPRVFIIACRIDCESLARRAAYLCLRGGTLDVCTLWSLVDDNDSLVILINYYREVVEAVLQVLDIYNDNGSATHFRATAREAFECTSCADDERVPMARWWSEYTKKASRILRGDPVSGEIYSLSFFNSIYEEALNCIECSREAFGRWAEFQPSLKKEIDKAIASVSAESFSLKDSLN</sequence>
<proteinExistence type="predicted"/>
<dbReference type="AlphaFoldDB" id="A0A4S4LL17"/>
<name>A0A4S4LL17_9AGAM</name>
<organism evidence="3 4">
    <name type="scientific">Phellinidium pouzarii</name>
    <dbReference type="NCBI Taxonomy" id="167371"/>
    <lineage>
        <taxon>Eukaryota</taxon>
        <taxon>Fungi</taxon>
        <taxon>Dikarya</taxon>
        <taxon>Basidiomycota</taxon>
        <taxon>Agaricomycotina</taxon>
        <taxon>Agaricomycetes</taxon>
        <taxon>Hymenochaetales</taxon>
        <taxon>Hymenochaetaceae</taxon>
        <taxon>Phellinidium</taxon>
    </lineage>
</organism>
<accession>A0A4S4LL17</accession>
<feature type="region of interest" description="Disordered" evidence="1">
    <location>
        <begin position="1"/>
        <end position="84"/>
    </location>
</feature>
<gene>
    <name evidence="3" type="ORF">EW145_g222</name>
</gene>